<accession>A0ABS8CKI9</accession>
<dbReference type="SUPFAM" id="SSF53474">
    <property type="entry name" value="alpha/beta-Hydrolases"/>
    <property type="match status" value="1"/>
</dbReference>
<comment type="caution">
    <text evidence="2">The sequence shown here is derived from an EMBL/GenBank/DDBJ whole genome shotgun (WGS) entry which is preliminary data.</text>
</comment>
<evidence type="ECO:0000313" key="2">
    <source>
        <dbReference type="EMBL" id="MCB5409909.1"/>
    </source>
</evidence>
<proteinExistence type="predicted"/>
<keyword evidence="3" id="KW-1185">Reference proteome</keyword>
<dbReference type="Pfam" id="PF12146">
    <property type="entry name" value="Hydrolase_4"/>
    <property type="match status" value="1"/>
</dbReference>
<dbReference type="EMBL" id="JACDXX010000006">
    <property type="protein sequence ID" value="MCB5409909.1"/>
    <property type="molecule type" value="Genomic_DNA"/>
</dbReference>
<dbReference type="InterPro" id="IPR029058">
    <property type="entry name" value="AB_hydrolase_fold"/>
</dbReference>
<reference evidence="2 3" key="1">
    <citation type="submission" date="2020-07" db="EMBL/GenBank/DDBJ databases">
        <title>Pseudogemmobacter sp. nov., isolated from poultry manure in Taiwan.</title>
        <authorList>
            <person name="Lin S.-Y."/>
            <person name="Tang Y.-S."/>
            <person name="Young C.-C."/>
        </authorList>
    </citation>
    <scope>NUCLEOTIDE SEQUENCE [LARGE SCALE GENOMIC DNA]</scope>
    <source>
        <strain evidence="2 3">CC-YST710</strain>
    </source>
</reference>
<dbReference type="Gene3D" id="3.40.50.1820">
    <property type="entry name" value="alpha/beta hydrolase"/>
    <property type="match status" value="1"/>
</dbReference>
<sequence>MRRALILIAGLVTGLAALWLLAPREGMGTRGTFDASVLGDDPEIWLGVGEQRFSDIRPGAAKRILWAGEKGVKTPLAIVYVHGFAASAEEIRPVPDEVARALGANLFYTRLSGQGRAPEAMAGVEAGEWLGDMAEAMAIGRRLGQRVIVIGTSMGGALSALAATDPDLSQDLAGVVLISPAFDLHAPVSTLMNAPFPRLWAGLVFGRERSIAPLNSDHARYWATSWPTAALFPLGALMREARAQDYSKAMMPLLVFYSLQDAVIDPDAISPVVTAWGGSVQIDERQMQAGDDPFAHVIAGDILSPGQTEAVTATIITWARGL</sequence>
<evidence type="ECO:0000313" key="3">
    <source>
        <dbReference type="Proteomes" id="UP001198571"/>
    </source>
</evidence>
<name>A0ABS8CKI9_9RHOB</name>
<feature type="domain" description="Serine aminopeptidase S33" evidence="1">
    <location>
        <begin position="77"/>
        <end position="270"/>
    </location>
</feature>
<dbReference type="RefSeq" id="WP_226934819.1">
    <property type="nucleotide sequence ID" value="NZ_JACDXX010000006.1"/>
</dbReference>
<protein>
    <submittedName>
        <fullName evidence="2">Alpha/beta fold hydrolase</fullName>
    </submittedName>
</protein>
<organism evidence="2 3">
    <name type="scientific">Pseudogemmobacter faecipullorum</name>
    <dbReference type="NCBI Taxonomy" id="2755041"/>
    <lineage>
        <taxon>Bacteria</taxon>
        <taxon>Pseudomonadati</taxon>
        <taxon>Pseudomonadota</taxon>
        <taxon>Alphaproteobacteria</taxon>
        <taxon>Rhodobacterales</taxon>
        <taxon>Paracoccaceae</taxon>
        <taxon>Pseudogemmobacter</taxon>
    </lineage>
</organism>
<dbReference type="InterPro" id="IPR022742">
    <property type="entry name" value="Hydrolase_4"/>
</dbReference>
<evidence type="ECO:0000259" key="1">
    <source>
        <dbReference type="Pfam" id="PF12146"/>
    </source>
</evidence>
<dbReference type="GO" id="GO:0016787">
    <property type="term" value="F:hydrolase activity"/>
    <property type="evidence" value="ECO:0007669"/>
    <property type="project" value="UniProtKB-KW"/>
</dbReference>
<gene>
    <name evidence="2" type="ORF">H0485_07845</name>
</gene>
<dbReference type="Proteomes" id="UP001198571">
    <property type="component" value="Unassembled WGS sequence"/>
</dbReference>
<keyword evidence="2" id="KW-0378">Hydrolase</keyword>